<keyword evidence="4 12" id="KW-0723">Serine/threonine-protein kinase</keyword>
<proteinExistence type="inferred from homology"/>
<dbReference type="Gene3D" id="1.10.510.10">
    <property type="entry name" value="Transferase(Phosphotransferase) domain 1"/>
    <property type="match status" value="1"/>
</dbReference>
<dbReference type="Pfam" id="PF00069">
    <property type="entry name" value="Pkinase"/>
    <property type="match status" value="1"/>
</dbReference>
<reference evidence="15 16" key="1">
    <citation type="journal article" date="2021" name="Commun. Biol.">
        <title>The genome of Shorea leprosula (Dipterocarpaceae) highlights the ecological relevance of drought in aseasonal tropical rainforests.</title>
        <authorList>
            <person name="Ng K.K.S."/>
            <person name="Kobayashi M.J."/>
            <person name="Fawcett J.A."/>
            <person name="Hatakeyama M."/>
            <person name="Paape T."/>
            <person name="Ng C.H."/>
            <person name="Ang C.C."/>
            <person name="Tnah L.H."/>
            <person name="Lee C.T."/>
            <person name="Nishiyama T."/>
            <person name="Sese J."/>
            <person name="O'Brien M.J."/>
            <person name="Copetti D."/>
            <person name="Mohd Noor M.I."/>
            <person name="Ong R.C."/>
            <person name="Putra M."/>
            <person name="Sireger I.Z."/>
            <person name="Indrioko S."/>
            <person name="Kosugi Y."/>
            <person name="Izuno A."/>
            <person name="Isagi Y."/>
            <person name="Lee S.L."/>
            <person name="Shimizu K.K."/>
        </authorList>
    </citation>
    <scope>NUCLEOTIDE SEQUENCE [LARGE SCALE GENOMIC DNA]</scope>
    <source>
        <strain evidence="15">214</strain>
    </source>
</reference>
<comment type="subcellular location">
    <subcellularLocation>
        <location evidence="1">Cell membrane</location>
        <topology evidence="1">Lipid-anchor</topology>
    </subcellularLocation>
</comment>
<feature type="region of interest" description="Disordered" evidence="13">
    <location>
        <begin position="393"/>
        <end position="415"/>
    </location>
</feature>
<keyword evidence="5" id="KW-0808">Transferase</keyword>
<dbReference type="GO" id="GO:0005886">
    <property type="term" value="C:plasma membrane"/>
    <property type="evidence" value="ECO:0007669"/>
    <property type="project" value="UniProtKB-SubCell"/>
</dbReference>
<comment type="similarity">
    <text evidence="2">Belongs to the protein kinase superfamily. Ser/Thr protein kinase family.</text>
</comment>
<evidence type="ECO:0000256" key="13">
    <source>
        <dbReference type="SAM" id="MobiDB-lite"/>
    </source>
</evidence>
<dbReference type="FunFam" id="1.10.510.10:FF:000032">
    <property type="entry name" value="Serine/threonine-protein kinase PBS1"/>
    <property type="match status" value="1"/>
</dbReference>
<protein>
    <recommendedName>
        <fullName evidence="14">Protein kinase domain-containing protein</fullName>
    </recommendedName>
</protein>
<evidence type="ECO:0000256" key="7">
    <source>
        <dbReference type="ARBA" id="ARBA00022777"/>
    </source>
</evidence>
<evidence type="ECO:0000256" key="6">
    <source>
        <dbReference type="ARBA" id="ARBA00022741"/>
    </source>
</evidence>
<dbReference type="Gene3D" id="3.30.200.20">
    <property type="entry name" value="Phosphorylase Kinase, domain 1"/>
    <property type="match status" value="1"/>
</dbReference>
<dbReference type="PROSITE" id="PS50011">
    <property type="entry name" value="PROTEIN_KINASE_DOM"/>
    <property type="match status" value="1"/>
</dbReference>
<keyword evidence="10" id="KW-0449">Lipoprotein</keyword>
<dbReference type="FunFam" id="3.30.200.20:FF:000266">
    <property type="entry name" value="probable serine/threonine-protein kinase RLCKVII"/>
    <property type="match status" value="1"/>
</dbReference>
<dbReference type="Proteomes" id="UP001054252">
    <property type="component" value="Unassembled WGS sequence"/>
</dbReference>
<comment type="caution">
    <text evidence="15">The sequence shown here is derived from an EMBL/GenBank/DDBJ whole genome shotgun (WGS) entry which is preliminary data.</text>
</comment>
<evidence type="ECO:0000256" key="1">
    <source>
        <dbReference type="ARBA" id="ARBA00004193"/>
    </source>
</evidence>
<keyword evidence="9" id="KW-0472">Membrane</keyword>
<name>A0AAV5LTA0_9ROSI</name>
<keyword evidence="16" id="KW-1185">Reference proteome</keyword>
<dbReference type="EMBL" id="BPVZ01000143">
    <property type="protein sequence ID" value="GKV40636.1"/>
    <property type="molecule type" value="Genomic_DNA"/>
</dbReference>
<evidence type="ECO:0000259" key="14">
    <source>
        <dbReference type="PROSITE" id="PS50011"/>
    </source>
</evidence>
<dbReference type="GO" id="GO:0010183">
    <property type="term" value="P:pollen tube guidance"/>
    <property type="evidence" value="ECO:0007669"/>
    <property type="project" value="UniProtKB-ARBA"/>
</dbReference>
<evidence type="ECO:0000256" key="10">
    <source>
        <dbReference type="ARBA" id="ARBA00023288"/>
    </source>
</evidence>
<dbReference type="InterPro" id="IPR017441">
    <property type="entry name" value="Protein_kinase_ATP_BS"/>
</dbReference>
<dbReference type="PANTHER" id="PTHR47985">
    <property type="entry name" value="OS07G0668900 PROTEIN"/>
    <property type="match status" value="1"/>
</dbReference>
<dbReference type="CDD" id="cd14066">
    <property type="entry name" value="STKc_IRAK"/>
    <property type="match status" value="1"/>
</dbReference>
<evidence type="ECO:0000256" key="5">
    <source>
        <dbReference type="ARBA" id="ARBA00022679"/>
    </source>
</evidence>
<evidence type="ECO:0000256" key="12">
    <source>
        <dbReference type="RuleBase" id="RU000304"/>
    </source>
</evidence>
<dbReference type="GO" id="GO:0004674">
    <property type="term" value="F:protein serine/threonine kinase activity"/>
    <property type="evidence" value="ECO:0007669"/>
    <property type="project" value="UniProtKB-KW"/>
</dbReference>
<evidence type="ECO:0000256" key="11">
    <source>
        <dbReference type="PROSITE-ProRule" id="PRU10141"/>
    </source>
</evidence>
<evidence type="ECO:0000256" key="8">
    <source>
        <dbReference type="ARBA" id="ARBA00022840"/>
    </source>
</evidence>
<keyword evidence="7" id="KW-0418">Kinase</keyword>
<dbReference type="PROSITE" id="PS00108">
    <property type="entry name" value="PROTEIN_KINASE_ST"/>
    <property type="match status" value="1"/>
</dbReference>
<keyword evidence="6 11" id="KW-0547">Nucleotide-binding</keyword>
<evidence type="ECO:0000256" key="2">
    <source>
        <dbReference type="ARBA" id="ARBA00008684"/>
    </source>
</evidence>
<dbReference type="InterPro" id="IPR000719">
    <property type="entry name" value="Prot_kinase_dom"/>
</dbReference>
<evidence type="ECO:0000256" key="9">
    <source>
        <dbReference type="ARBA" id="ARBA00023136"/>
    </source>
</evidence>
<dbReference type="AlphaFoldDB" id="A0AAV5LTA0"/>
<keyword evidence="8 11" id="KW-0067">ATP-binding</keyword>
<organism evidence="15 16">
    <name type="scientific">Rubroshorea leprosula</name>
    <dbReference type="NCBI Taxonomy" id="152421"/>
    <lineage>
        <taxon>Eukaryota</taxon>
        <taxon>Viridiplantae</taxon>
        <taxon>Streptophyta</taxon>
        <taxon>Embryophyta</taxon>
        <taxon>Tracheophyta</taxon>
        <taxon>Spermatophyta</taxon>
        <taxon>Magnoliopsida</taxon>
        <taxon>eudicotyledons</taxon>
        <taxon>Gunneridae</taxon>
        <taxon>Pentapetalae</taxon>
        <taxon>rosids</taxon>
        <taxon>malvids</taxon>
        <taxon>Malvales</taxon>
        <taxon>Dipterocarpaceae</taxon>
        <taxon>Rubroshorea</taxon>
    </lineage>
</organism>
<dbReference type="PROSITE" id="PS00107">
    <property type="entry name" value="PROTEIN_KINASE_ATP"/>
    <property type="match status" value="1"/>
</dbReference>
<dbReference type="SMART" id="SM00220">
    <property type="entry name" value="S_TKc"/>
    <property type="match status" value="1"/>
</dbReference>
<feature type="binding site" evidence="11">
    <location>
        <position position="105"/>
    </location>
    <ligand>
        <name>ATP</name>
        <dbReference type="ChEBI" id="CHEBI:30616"/>
    </ligand>
</feature>
<evidence type="ECO:0000256" key="3">
    <source>
        <dbReference type="ARBA" id="ARBA00022475"/>
    </source>
</evidence>
<dbReference type="InterPro" id="IPR011009">
    <property type="entry name" value="Kinase-like_dom_sf"/>
</dbReference>
<dbReference type="SUPFAM" id="SSF56112">
    <property type="entry name" value="Protein kinase-like (PK-like)"/>
    <property type="match status" value="1"/>
</dbReference>
<dbReference type="GO" id="GO:0005524">
    <property type="term" value="F:ATP binding"/>
    <property type="evidence" value="ECO:0007669"/>
    <property type="project" value="UniProtKB-UniRule"/>
</dbReference>
<keyword evidence="3" id="KW-1003">Cell membrane</keyword>
<dbReference type="PANTHER" id="PTHR47985:SF4">
    <property type="entry name" value="SERINE_THREONINE-PROTEIN KINASE PBL27"/>
    <property type="match status" value="1"/>
</dbReference>
<accession>A0AAV5LTA0</accession>
<dbReference type="GO" id="GO:0090404">
    <property type="term" value="C:pollen tube tip"/>
    <property type="evidence" value="ECO:0007669"/>
    <property type="project" value="UniProtKB-ARBA"/>
</dbReference>
<sequence length="415" mass="46405">MGFCPCFGSSERKKKKLRSETKKCRPEMSHRPRLRDNVIYSNSKKDTVASTPQKVLSPGQGTIFSYRELATATNNFGNDSLIGQGGFGAVYKGQLETTGQVVAVKQLDKTGHQGEKEFLVEVLMLSLLRHPNLVSLIGYCAEGDQRLLVYEYMPLGSVEYLLHDLTRDQKPLDWNTRMKIAAGAAKGLEFLHNGADPPVIYRDLKSANILLGEGFHPKLSDFGLAKFGPSGDKSHVSTRVMGTYGYCAPEYMLSGKLTMKSDIYSFGVFLLELFTGCKALDDTRDRDQRFIVDWVRPLWKDGKNVLSLADPLLDGQFSKSTFKRAIEVAKLCILENANARPSIRELANALEFLASQPYNPNVDRSVGDKEPVNDDLPKVNVDRQRAVAEAKMWGETWREKRRQQGAQNDADGLNR</sequence>
<evidence type="ECO:0000313" key="15">
    <source>
        <dbReference type="EMBL" id="GKV40636.1"/>
    </source>
</evidence>
<feature type="domain" description="Protein kinase" evidence="14">
    <location>
        <begin position="76"/>
        <end position="353"/>
    </location>
</feature>
<dbReference type="InterPro" id="IPR008271">
    <property type="entry name" value="Ser/Thr_kinase_AS"/>
</dbReference>
<gene>
    <name evidence="15" type="ORF">SLEP1_g48251</name>
</gene>
<evidence type="ECO:0000256" key="4">
    <source>
        <dbReference type="ARBA" id="ARBA00022527"/>
    </source>
</evidence>
<evidence type="ECO:0000313" key="16">
    <source>
        <dbReference type="Proteomes" id="UP001054252"/>
    </source>
</evidence>